<dbReference type="PROSITE" id="PS00912">
    <property type="entry name" value="DHODEHASE_2"/>
    <property type="match status" value="1"/>
</dbReference>
<evidence type="ECO:0000256" key="6">
    <source>
        <dbReference type="ARBA" id="ARBA00012791"/>
    </source>
</evidence>
<comment type="cofactor">
    <cofactor evidence="1">
        <name>FMN</name>
        <dbReference type="ChEBI" id="CHEBI:58210"/>
    </cofactor>
</comment>
<dbReference type="UniPathway" id="UPA00070">
    <property type="reaction ID" value="UER00946"/>
</dbReference>
<comment type="pathway">
    <text evidence="4">Pyrimidine metabolism; UMP biosynthesis via de novo pathway; orotate from (S)-dihydroorotate (quinone route): step 1/1.</text>
</comment>
<keyword evidence="11" id="KW-0560">Oxidoreductase</keyword>
<evidence type="ECO:0000256" key="9">
    <source>
        <dbReference type="ARBA" id="ARBA00022643"/>
    </source>
</evidence>
<keyword evidence="8" id="KW-0285">Flavoprotein</keyword>
<dbReference type="EMBL" id="LBWS01000017">
    <property type="protein sequence ID" value="KKR14811.1"/>
    <property type="molecule type" value="Genomic_DNA"/>
</dbReference>
<evidence type="ECO:0000256" key="14">
    <source>
        <dbReference type="NCBIfam" id="TIGR01036"/>
    </source>
</evidence>
<evidence type="ECO:0000256" key="4">
    <source>
        <dbReference type="ARBA" id="ARBA00005161"/>
    </source>
</evidence>
<dbReference type="NCBIfam" id="NF003652">
    <property type="entry name" value="PRK05286.2-5"/>
    <property type="match status" value="1"/>
</dbReference>
<gene>
    <name evidence="16" type="ORF">UT42_C0017G0004</name>
</gene>
<dbReference type="NCBIfam" id="TIGR01036">
    <property type="entry name" value="pyrD_sub2"/>
    <property type="match status" value="1"/>
</dbReference>
<dbReference type="GO" id="GO:0005737">
    <property type="term" value="C:cytoplasm"/>
    <property type="evidence" value="ECO:0007669"/>
    <property type="project" value="InterPro"/>
</dbReference>
<proteinExistence type="inferred from homology"/>
<evidence type="ECO:0000313" key="16">
    <source>
        <dbReference type="EMBL" id="KKR14811.1"/>
    </source>
</evidence>
<dbReference type="GO" id="GO:0005886">
    <property type="term" value="C:plasma membrane"/>
    <property type="evidence" value="ECO:0007669"/>
    <property type="project" value="TreeGrafter"/>
</dbReference>
<dbReference type="Pfam" id="PF01180">
    <property type="entry name" value="DHO_dh"/>
    <property type="match status" value="1"/>
</dbReference>
<dbReference type="InterPro" id="IPR001295">
    <property type="entry name" value="Dihydroorotate_DH_CS"/>
</dbReference>
<dbReference type="InterPro" id="IPR005720">
    <property type="entry name" value="Dihydroorotate_DH_cat"/>
</dbReference>
<comment type="similarity">
    <text evidence="5">Belongs to the dihydroorotate dehydrogenase family. Type 2 subfamily.</text>
</comment>
<evidence type="ECO:0000256" key="10">
    <source>
        <dbReference type="ARBA" id="ARBA00022975"/>
    </source>
</evidence>
<evidence type="ECO:0000313" key="17">
    <source>
        <dbReference type="Proteomes" id="UP000034048"/>
    </source>
</evidence>
<dbReference type="SUPFAM" id="SSF51395">
    <property type="entry name" value="FMN-linked oxidoreductases"/>
    <property type="match status" value="1"/>
</dbReference>
<dbReference type="PANTHER" id="PTHR48109:SF4">
    <property type="entry name" value="DIHYDROOROTATE DEHYDROGENASE (QUINONE), MITOCHONDRIAL"/>
    <property type="match status" value="1"/>
</dbReference>
<evidence type="ECO:0000259" key="15">
    <source>
        <dbReference type="Pfam" id="PF01180"/>
    </source>
</evidence>
<evidence type="ECO:0000256" key="5">
    <source>
        <dbReference type="ARBA" id="ARBA00005359"/>
    </source>
</evidence>
<dbReference type="PANTHER" id="PTHR48109">
    <property type="entry name" value="DIHYDROOROTATE DEHYDROGENASE (QUINONE), MITOCHONDRIAL-RELATED"/>
    <property type="match status" value="1"/>
</dbReference>
<dbReference type="InterPro" id="IPR013785">
    <property type="entry name" value="Aldolase_TIM"/>
</dbReference>
<sequence length="375" mass="41731">MNNLIIAARNKSFHFLYVNLLKPIYFCFDPEKVHNNITQIGKFLGQYAITRKITSLSFSFTHPMLEQDILGIHFPNPVGLAAGFDKDALLTDILPCVGFGFAEVGSITGESCKGNPKPRLWRLKKSRALLVYYGLKNQGCEKIAHRLRSKNFRIPIGTSIAKTNSPATVETKAGIDDYLKAFRQFANTGHYFTINISCPNAFGGEPFTDPDRLNCLLSIIDSIPTKKPIFLKMSPDLNEEQVGAILRICEHHRIHGFICGNLTKNRDTLKIGDQMIPVKGGISGKPTEELSNAQIRFIYRKTSNKYIIIGCGGIFSAIDAYVKIRAGASLVELITGMIFEGPQLIGEINRGLVQLLKRDGFQNIQEARGTEKSTY</sequence>
<name>A0A0G0NPU9_9BACT</name>
<evidence type="ECO:0000256" key="7">
    <source>
        <dbReference type="ARBA" id="ARBA00018366"/>
    </source>
</evidence>
<dbReference type="Gene3D" id="3.20.20.70">
    <property type="entry name" value="Aldolase class I"/>
    <property type="match status" value="1"/>
</dbReference>
<protein>
    <recommendedName>
        <fullName evidence="7 14">Dihydroorotate dehydrogenase (quinone)</fullName>
        <ecNumber evidence="6 14">1.3.5.2</ecNumber>
    </recommendedName>
</protein>
<dbReference type="EC" id="1.3.5.2" evidence="6 14"/>
<keyword evidence="9" id="KW-0288">FMN</keyword>
<feature type="domain" description="Dihydroorotate dehydrogenase catalytic" evidence="15">
    <location>
        <begin position="64"/>
        <end position="356"/>
    </location>
</feature>
<dbReference type="CDD" id="cd04738">
    <property type="entry name" value="DHOD_2_like"/>
    <property type="match status" value="1"/>
</dbReference>
<evidence type="ECO:0000256" key="12">
    <source>
        <dbReference type="ARBA" id="ARBA00023136"/>
    </source>
</evidence>
<dbReference type="AlphaFoldDB" id="A0A0G0NPU9"/>
<dbReference type="PATRIC" id="fig|1618634.3.peg.230"/>
<dbReference type="Proteomes" id="UP000034048">
    <property type="component" value="Unassembled WGS sequence"/>
</dbReference>
<accession>A0A0G0NPU9</accession>
<keyword evidence="12" id="KW-0472">Membrane</keyword>
<evidence type="ECO:0000256" key="1">
    <source>
        <dbReference type="ARBA" id="ARBA00001917"/>
    </source>
</evidence>
<dbReference type="GO" id="GO:0106430">
    <property type="term" value="F:dihydroorotate dehydrogenase (quinone) activity"/>
    <property type="evidence" value="ECO:0007669"/>
    <property type="project" value="UniProtKB-EC"/>
</dbReference>
<dbReference type="GO" id="GO:0006207">
    <property type="term" value="P:'de novo' pyrimidine nucleobase biosynthetic process"/>
    <property type="evidence" value="ECO:0007669"/>
    <property type="project" value="UniProtKB-UniRule"/>
</dbReference>
<dbReference type="InterPro" id="IPR005719">
    <property type="entry name" value="Dihydroorotate_DH_2"/>
</dbReference>
<evidence type="ECO:0000256" key="8">
    <source>
        <dbReference type="ARBA" id="ARBA00022630"/>
    </source>
</evidence>
<keyword evidence="10" id="KW-0665">Pyrimidine biosynthesis</keyword>
<comment type="subcellular location">
    <subcellularLocation>
        <location evidence="3">Membrane</location>
    </subcellularLocation>
</comment>
<dbReference type="InterPro" id="IPR050074">
    <property type="entry name" value="DHO_dehydrogenase"/>
</dbReference>
<evidence type="ECO:0000256" key="2">
    <source>
        <dbReference type="ARBA" id="ARBA00003125"/>
    </source>
</evidence>
<evidence type="ECO:0000256" key="11">
    <source>
        <dbReference type="ARBA" id="ARBA00023002"/>
    </source>
</evidence>
<comment type="function">
    <text evidence="2">Catalyzes the conversion of dihydroorotate to orotate with quinone as electron acceptor.</text>
</comment>
<comment type="caution">
    <text evidence="16">The sequence shown here is derived from an EMBL/GenBank/DDBJ whole genome shotgun (WGS) entry which is preliminary data.</text>
</comment>
<comment type="catalytic activity">
    <reaction evidence="13">
        <text>(S)-dihydroorotate + a quinone = orotate + a quinol</text>
        <dbReference type="Rhea" id="RHEA:30187"/>
        <dbReference type="ChEBI" id="CHEBI:24646"/>
        <dbReference type="ChEBI" id="CHEBI:30839"/>
        <dbReference type="ChEBI" id="CHEBI:30864"/>
        <dbReference type="ChEBI" id="CHEBI:132124"/>
        <dbReference type="EC" id="1.3.5.2"/>
    </reaction>
</comment>
<evidence type="ECO:0000256" key="13">
    <source>
        <dbReference type="ARBA" id="ARBA00048639"/>
    </source>
</evidence>
<organism evidence="16 17">
    <name type="scientific">Candidatus Falkowbacteria bacterium GW2011_GWA2_39_24</name>
    <dbReference type="NCBI Taxonomy" id="1618634"/>
    <lineage>
        <taxon>Bacteria</taxon>
        <taxon>Candidatus Falkowiibacteriota</taxon>
    </lineage>
</organism>
<reference evidence="16 17" key="1">
    <citation type="journal article" date="2015" name="Nature">
        <title>rRNA introns, odd ribosomes, and small enigmatic genomes across a large radiation of phyla.</title>
        <authorList>
            <person name="Brown C.T."/>
            <person name="Hug L.A."/>
            <person name="Thomas B.C."/>
            <person name="Sharon I."/>
            <person name="Castelle C.J."/>
            <person name="Singh A."/>
            <person name="Wilkins M.J."/>
            <person name="Williams K.H."/>
            <person name="Banfield J.F."/>
        </authorList>
    </citation>
    <scope>NUCLEOTIDE SEQUENCE [LARGE SCALE GENOMIC DNA]</scope>
</reference>
<dbReference type="GO" id="GO:0044205">
    <property type="term" value="P:'de novo' UMP biosynthetic process"/>
    <property type="evidence" value="ECO:0007669"/>
    <property type="project" value="UniProtKB-UniPathway"/>
</dbReference>
<evidence type="ECO:0000256" key="3">
    <source>
        <dbReference type="ARBA" id="ARBA00004370"/>
    </source>
</evidence>